<name>A0A915KLN0_ROMCU</name>
<proteinExistence type="predicted"/>
<dbReference type="WBParaSite" id="nRc.2.0.1.t39747-RA">
    <property type="protein sequence ID" value="nRc.2.0.1.t39747-RA"/>
    <property type="gene ID" value="nRc.2.0.1.g39747"/>
</dbReference>
<evidence type="ECO:0000313" key="1">
    <source>
        <dbReference type="Proteomes" id="UP000887565"/>
    </source>
</evidence>
<keyword evidence="1" id="KW-1185">Reference proteome</keyword>
<dbReference type="Proteomes" id="UP000887565">
    <property type="component" value="Unplaced"/>
</dbReference>
<organism evidence="1 2">
    <name type="scientific">Romanomermis culicivorax</name>
    <name type="common">Nematode worm</name>
    <dbReference type="NCBI Taxonomy" id="13658"/>
    <lineage>
        <taxon>Eukaryota</taxon>
        <taxon>Metazoa</taxon>
        <taxon>Ecdysozoa</taxon>
        <taxon>Nematoda</taxon>
        <taxon>Enoplea</taxon>
        <taxon>Dorylaimia</taxon>
        <taxon>Mermithida</taxon>
        <taxon>Mermithoidea</taxon>
        <taxon>Mermithidae</taxon>
        <taxon>Romanomermis</taxon>
    </lineage>
</organism>
<protein>
    <submittedName>
        <fullName evidence="2">Uncharacterized protein</fullName>
    </submittedName>
</protein>
<dbReference type="AlphaFoldDB" id="A0A915KLN0"/>
<sequence length="163" mass="18049">MKGSMCPGPVLAVHLQLDLDLPGLPLAVQWQSLVGASSQSLIYASAKLPFADGLWKKTAWKQNLNCEPEVCEVENTSVDPHSDWSTPVEAGEWNRILEELANLKTSDEEQDSEHMELELSSETMEVEEPGAEPGQMKVDSNLLSFTFLKAKQTTIALDLKTFF</sequence>
<evidence type="ECO:0000313" key="2">
    <source>
        <dbReference type="WBParaSite" id="nRc.2.0.1.t39747-RA"/>
    </source>
</evidence>
<accession>A0A915KLN0</accession>
<reference evidence="2" key="1">
    <citation type="submission" date="2022-11" db="UniProtKB">
        <authorList>
            <consortium name="WormBaseParasite"/>
        </authorList>
    </citation>
    <scope>IDENTIFICATION</scope>
</reference>